<organism evidence="1 2">
    <name type="scientific">Roseateles saccharophilus</name>
    <name type="common">Pseudomonas saccharophila</name>
    <dbReference type="NCBI Taxonomy" id="304"/>
    <lineage>
        <taxon>Bacteria</taxon>
        <taxon>Pseudomonadati</taxon>
        <taxon>Pseudomonadota</taxon>
        <taxon>Betaproteobacteria</taxon>
        <taxon>Burkholderiales</taxon>
        <taxon>Sphaerotilaceae</taxon>
        <taxon>Roseateles</taxon>
    </lineage>
</organism>
<reference evidence="1 2" key="1">
    <citation type="submission" date="2023-07" db="EMBL/GenBank/DDBJ databases">
        <title>Sorghum-associated microbial communities from plants grown in Nebraska, USA.</title>
        <authorList>
            <person name="Schachtman D."/>
        </authorList>
    </citation>
    <scope>NUCLEOTIDE SEQUENCE [LARGE SCALE GENOMIC DNA]</scope>
    <source>
        <strain evidence="1 2">BE314</strain>
    </source>
</reference>
<proteinExistence type="predicted"/>
<dbReference type="InterPro" id="IPR013433">
    <property type="entry name" value="PHA_gran_rgn"/>
</dbReference>
<keyword evidence="2" id="KW-1185">Reference proteome</keyword>
<gene>
    <name evidence="1" type="ORF">J2X20_005182</name>
</gene>
<dbReference type="Proteomes" id="UP001180453">
    <property type="component" value="Unassembled WGS sequence"/>
</dbReference>
<protein>
    <submittedName>
        <fullName evidence="1">Polyhydroxyalkanoate system protein</fullName>
    </submittedName>
</protein>
<accession>A0ABU1YUF2</accession>
<name>A0ABU1YUF2_ROSSA</name>
<evidence type="ECO:0000313" key="1">
    <source>
        <dbReference type="EMBL" id="MDR7272499.1"/>
    </source>
</evidence>
<evidence type="ECO:0000313" key="2">
    <source>
        <dbReference type="Proteomes" id="UP001180453"/>
    </source>
</evidence>
<dbReference type="EMBL" id="JAVDXU010000005">
    <property type="protein sequence ID" value="MDR7272499.1"/>
    <property type="molecule type" value="Genomic_DNA"/>
</dbReference>
<comment type="caution">
    <text evidence="1">The sequence shown here is derived from an EMBL/GenBank/DDBJ whole genome shotgun (WGS) entry which is preliminary data.</text>
</comment>
<sequence>MAEIRIHRDHELGLKKAREIAWKWAEQVEEKFDMECTVLEGEFSDTVEFTRSGVKGELTVAPDHFELVAQLGFLLGAFKKTIEGEIQKELDALLAANNKKKAPAKKKPA</sequence>
<dbReference type="RefSeq" id="WP_310271752.1">
    <property type="nucleotide sequence ID" value="NZ_JAVDXU010000005.1"/>
</dbReference>
<dbReference type="Pfam" id="PF09650">
    <property type="entry name" value="PHA_gran_rgn"/>
    <property type="match status" value="1"/>
</dbReference>
<dbReference type="NCBIfam" id="TIGR02610">
    <property type="entry name" value="PHA_gran_rgn"/>
    <property type="match status" value="1"/>
</dbReference>